<evidence type="ECO:0000313" key="4">
    <source>
        <dbReference type="EMBL" id="MDT2516623.1"/>
    </source>
</evidence>
<dbReference type="PROSITE" id="PS00934">
    <property type="entry name" value="GLYOXALASE_I_1"/>
    <property type="match status" value="1"/>
</dbReference>
<keyword evidence="1" id="KW-0479">Metal-binding</keyword>
<name>A0A2N8Q0C2_ENTAV</name>
<comment type="caution">
    <text evidence="4">The sequence shown here is derived from an EMBL/GenBank/DDBJ whole genome shotgun (WGS) entry which is preliminary data.</text>
</comment>
<feature type="domain" description="VOC" evidence="2">
    <location>
        <begin position="8"/>
        <end position="129"/>
    </location>
</feature>
<dbReference type="InterPro" id="IPR018146">
    <property type="entry name" value="Glyoxalase_1_CS"/>
</dbReference>
<dbReference type="InterPro" id="IPR037478">
    <property type="entry name" value="YwkD-like_dom"/>
</dbReference>
<dbReference type="EMBL" id="JARPWY010000093">
    <property type="protein sequence ID" value="MDT2516623.1"/>
    <property type="molecule type" value="Genomic_DNA"/>
</dbReference>
<evidence type="ECO:0000313" key="5">
    <source>
        <dbReference type="EMBL" id="RVU93909.1"/>
    </source>
</evidence>
<gene>
    <name evidence="5" type="ORF">EK398_02995</name>
    <name evidence="3" type="ORF">P7D43_03995</name>
    <name evidence="4" type="ORF">P7D79_20590</name>
</gene>
<dbReference type="InterPro" id="IPR004360">
    <property type="entry name" value="Glyas_Fos-R_dOase_dom"/>
</dbReference>
<dbReference type="Proteomes" id="UP001260773">
    <property type="component" value="Unassembled WGS sequence"/>
</dbReference>
<evidence type="ECO:0000259" key="2">
    <source>
        <dbReference type="PROSITE" id="PS51819"/>
    </source>
</evidence>
<dbReference type="Gene3D" id="3.10.180.10">
    <property type="entry name" value="2,3-Dihydroxybiphenyl 1,2-Dioxygenase, domain 1"/>
    <property type="match status" value="1"/>
</dbReference>
<dbReference type="GO" id="GO:0046872">
    <property type="term" value="F:metal ion binding"/>
    <property type="evidence" value="ECO:0007669"/>
    <property type="project" value="UniProtKB-KW"/>
</dbReference>
<dbReference type="RefSeq" id="WP_016181794.1">
    <property type="nucleotide sequence ID" value="NZ_CAAKNX010000120.1"/>
</dbReference>
<dbReference type="SUPFAM" id="SSF54593">
    <property type="entry name" value="Glyoxalase/Bleomycin resistance protein/Dihydroxybiphenyl dioxygenase"/>
    <property type="match status" value="1"/>
</dbReference>
<dbReference type="PANTHER" id="PTHR36113:SF6">
    <property type="entry name" value="FOSFOMYCIN RESISTANCE PROTEIN FOSX"/>
    <property type="match status" value="1"/>
</dbReference>
<dbReference type="InterPro" id="IPR029068">
    <property type="entry name" value="Glyas_Bleomycin-R_OHBP_Dase"/>
</dbReference>
<dbReference type="CDD" id="cd08352">
    <property type="entry name" value="VOC_Bs_YwkD_like"/>
    <property type="match status" value="1"/>
</dbReference>
<dbReference type="Proteomes" id="UP001264335">
    <property type="component" value="Unassembled WGS sequence"/>
</dbReference>
<dbReference type="InterPro" id="IPR051332">
    <property type="entry name" value="Fosfomycin_Res_Enzymes"/>
</dbReference>
<evidence type="ECO:0000256" key="1">
    <source>
        <dbReference type="ARBA" id="ARBA00022723"/>
    </source>
</evidence>
<proteinExistence type="predicted"/>
<reference evidence="4 7" key="2">
    <citation type="submission" date="2023-03" db="EMBL/GenBank/DDBJ databases">
        <authorList>
            <person name="Shen W."/>
            <person name="Cai J."/>
        </authorList>
    </citation>
    <scope>NUCLEOTIDE SEQUENCE [LARGE SCALE GENOMIC DNA]</scope>
    <source>
        <strain evidence="3">P33-2</strain>
        <strain evidence="4 7">Y2</strain>
    </source>
</reference>
<dbReference type="PANTHER" id="PTHR36113">
    <property type="entry name" value="LYASE, PUTATIVE-RELATED-RELATED"/>
    <property type="match status" value="1"/>
</dbReference>
<sequence>MQKPDFSAIHHVAIIVSDYQKARHFYVDILGLPIIRENFRPERQDYKLDLQLNDAELEIFAIKNPPKRPSFPEAAGLRHLAFKTTDIEATVAYLNSHGIDCEPLRTDDFTGEKMTFFFDPDGLPLELHE</sequence>
<dbReference type="Proteomes" id="UP000288388">
    <property type="component" value="Unassembled WGS sequence"/>
</dbReference>
<reference evidence="5 6" key="1">
    <citation type="submission" date="2018-12" db="EMBL/GenBank/DDBJ databases">
        <title>A novel vanA-carrying plasmid in a clinical isolate of Enterococcus avium.</title>
        <authorList>
            <person name="Bernasconi O.J."/>
            <person name="Luzzaro F."/>
            <person name="Endimiani A."/>
        </authorList>
    </citation>
    <scope>NUCLEOTIDE SEQUENCE [LARGE SCALE GENOMIC DNA]</scope>
    <source>
        <strain evidence="5 6">LC0559/18</strain>
    </source>
</reference>
<dbReference type="PROSITE" id="PS51819">
    <property type="entry name" value="VOC"/>
    <property type="match status" value="1"/>
</dbReference>
<organism evidence="4 7">
    <name type="scientific">Enterococcus avium</name>
    <name type="common">Streptococcus avium</name>
    <dbReference type="NCBI Taxonomy" id="33945"/>
    <lineage>
        <taxon>Bacteria</taxon>
        <taxon>Bacillati</taxon>
        <taxon>Bacillota</taxon>
        <taxon>Bacilli</taxon>
        <taxon>Lactobacillales</taxon>
        <taxon>Enterococcaceae</taxon>
        <taxon>Enterococcus</taxon>
    </lineage>
</organism>
<dbReference type="EMBL" id="RYZS01000001">
    <property type="protein sequence ID" value="RVU93909.1"/>
    <property type="molecule type" value="Genomic_DNA"/>
</dbReference>
<accession>A0A2N8Q0C2</accession>
<protein>
    <submittedName>
        <fullName evidence="4">VOC family protein</fullName>
    </submittedName>
</protein>
<evidence type="ECO:0000313" key="3">
    <source>
        <dbReference type="EMBL" id="MDT2401522.1"/>
    </source>
</evidence>
<dbReference type="Pfam" id="PF00903">
    <property type="entry name" value="Glyoxalase"/>
    <property type="match status" value="1"/>
</dbReference>
<dbReference type="AlphaFoldDB" id="A0A2N8Q0C2"/>
<dbReference type="EMBL" id="JARPWH010000008">
    <property type="protein sequence ID" value="MDT2401522.1"/>
    <property type="molecule type" value="Genomic_DNA"/>
</dbReference>
<evidence type="ECO:0000313" key="6">
    <source>
        <dbReference type="Proteomes" id="UP000288388"/>
    </source>
</evidence>
<dbReference type="GO" id="GO:0004462">
    <property type="term" value="F:lactoylglutathione lyase activity"/>
    <property type="evidence" value="ECO:0007669"/>
    <property type="project" value="InterPro"/>
</dbReference>
<evidence type="ECO:0000313" key="7">
    <source>
        <dbReference type="Proteomes" id="UP001264335"/>
    </source>
</evidence>
<dbReference type="InterPro" id="IPR037523">
    <property type="entry name" value="VOC_core"/>
</dbReference>